<reference evidence="2" key="1">
    <citation type="submission" date="2015-07" db="EMBL/GenBank/DDBJ databases">
        <title>Genome sequencing of Sunxiuqinia dokdonensis strain SK.</title>
        <authorList>
            <person name="Ahn S."/>
            <person name="Kim B.-C."/>
        </authorList>
    </citation>
    <scope>NUCLEOTIDE SEQUENCE [LARGE SCALE GENOMIC DNA]</scope>
    <source>
        <strain evidence="2">SK</strain>
    </source>
</reference>
<accession>A0A0L8V2Q6</accession>
<evidence type="ECO:0000313" key="2">
    <source>
        <dbReference type="Proteomes" id="UP000036958"/>
    </source>
</evidence>
<proteinExistence type="predicted"/>
<dbReference type="AlphaFoldDB" id="A0A0L8V2Q6"/>
<sequence length="46" mass="5325">MTYAGCRVVEKGRPFLFSIFYLRNNNTSSCKNYTGIDGFFALFLFD</sequence>
<gene>
    <name evidence="1" type="ORF">NC99_45260</name>
</gene>
<organism evidence="1 2">
    <name type="scientific">Sunxiuqinia dokdonensis</name>
    <dbReference type="NCBI Taxonomy" id="1409788"/>
    <lineage>
        <taxon>Bacteria</taxon>
        <taxon>Pseudomonadati</taxon>
        <taxon>Bacteroidota</taxon>
        <taxon>Bacteroidia</taxon>
        <taxon>Marinilabiliales</taxon>
        <taxon>Prolixibacteraceae</taxon>
        <taxon>Sunxiuqinia</taxon>
    </lineage>
</organism>
<dbReference type="STRING" id="1409788.NC99_45260"/>
<dbReference type="Proteomes" id="UP000036958">
    <property type="component" value="Unassembled WGS sequence"/>
</dbReference>
<comment type="caution">
    <text evidence="1">The sequence shown here is derived from an EMBL/GenBank/DDBJ whole genome shotgun (WGS) entry which is preliminary data.</text>
</comment>
<keyword evidence="2" id="KW-1185">Reference proteome</keyword>
<evidence type="ECO:0000313" key="1">
    <source>
        <dbReference type="EMBL" id="KOH42633.1"/>
    </source>
</evidence>
<dbReference type="EMBL" id="LGIA01000217">
    <property type="protein sequence ID" value="KOH42633.1"/>
    <property type="molecule type" value="Genomic_DNA"/>
</dbReference>
<name>A0A0L8V2Q6_9BACT</name>
<protein>
    <submittedName>
        <fullName evidence="1">Uncharacterized protein</fullName>
    </submittedName>
</protein>